<evidence type="ECO:0000256" key="14">
    <source>
        <dbReference type="ARBA" id="ARBA00022837"/>
    </source>
</evidence>
<dbReference type="InterPro" id="IPR003597">
    <property type="entry name" value="Ig_C1-set"/>
</dbReference>
<dbReference type="PROSITE" id="PS00290">
    <property type="entry name" value="IG_MHC"/>
    <property type="match status" value="1"/>
</dbReference>
<keyword evidence="7" id="KW-0390">IgG-binding protein</keyword>
<dbReference type="Pfam" id="PF13202">
    <property type="entry name" value="EF-hand_5"/>
    <property type="match status" value="1"/>
</dbReference>
<comment type="similarity">
    <text evidence="30">Belongs to the MHC class I family.</text>
</comment>
<dbReference type="Gene3D" id="2.60.40.10">
    <property type="entry name" value="Immunoglobulins"/>
    <property type="match status" value="1"/>
</dbReference>
<evidence type="ECO:0000256" key="28">
    <source>
        <dbReference type="ARBA" id="ARBA00063143"/>
    </source>
</evidence>
<dbReference type="PANTHER" id="PTHR10827:SF47">
    <property type="entry name" value="RETICULOCALBIN-3"/>
    <property type="match status" value="1"/>
</dbReference>
<keyword evidence="18" id="KW-0675">Receptor</keyword>
<evidence type="ECO:0000256" key="19">
    <source>
        <dbReference type="ARBA" id="ARBA00023180"/>
    </source>
</evidence>
<dbReference type="Pfam" id="PF13499">
    <property type="entry name" value="EF-hand_7"/>
    <property type="match status" value="1"/>
</dbReference>
<comment type="function">
    <text evidence="27">Probable molecular chaperone assisting protein biosynthesis and transport in the endoplasmic reticulum. Required for the proper biosynthesis and transport of pulmonary surfactant-associated protein A/SP-A, pulmonary surfactant-associated protein D/SP-D and the lipid transporter ABCA3. By regulating both the proper expression and the degradation through the endoplasmic reticulum-associated protein degradation pathway of these proteins plays a crucial role in pulmonary surfactant homeostasis. Has an anti-fibrotic activity by negatively regulating the secretion of type I and type III collagens. This calcium-binding protein also transiently associates with immature PCSK6 and regulates its secretion.</text>
</comment>
<comment type="function">
    <text evidence="25">Cell surface receptor that transfers passive humoral immunity from the mother to the newborn. Binds to the Fc region of monomeric immunoglobulin gamma and mediates its selective uptake from milk. IgG in the milk is bound at the apical surface of the intestinal epithelium. The resultant FcRn-IgG complexes are transcytosed across the intestinal epithelium and IgG is released from FcRn into blood or tissue fluids. Throughout life, contributes to effective humoral immunity by recycling IgG and extending its half-life in the circulation. Mechanistically, monomeric IgG binding to FcRn in acidic endosomes of endothelial and hematopoietic cells recycles IgG to the cell surface where it is released into the circulation. In addition of IgG, regulates homeostasis of the other most abundant circulating protein albumin/ALB.</text>
</comment>
<evidence type="ECO:0000256" key="4">
    <source>
        <dbReference type="ARBA" id="ARBA00006431"/>
    </source>
</evidence>
<comment type="subunit">
    <text evidence="26">FcRn complex consists of two subunits: p51, and p14 which is equivalent to beta-2-microglobulin. It forms an MHC class I-like heterodimer. Interacts with albumin/ALB; this interaction regulates ALB homeostasis.</text>
</comment>
<dbReference type="FunFam" id="2.60.40.10:FF:000693">
    <property type="entry name" value="IgG receptor FcRn large subunit p51"/>
    <property type="match status" value="1"/>
</dbReference>
<evidence type="ECO:0000256" key="17">
    <source>
        <dbReference type="ARBA" id="ARBA00023157"/>
    </source>
</evidence>
<dbReference type="GO" id="GO:0019864">
    <property type="term" value="F:IgG binding"/>
    <property type="evidence" value="ECO:0007669"/>
    <property type="project" value="UniProtKB-KW"/>
</dbReference>
<dbReference type="Pfam" id="PF00129">
    <property type="entry name" value="MHC_I"/>
    <property type="match status" value="1"/>
</dbReference>
<evidence type="ECO:0000256" key="24">
    <source>
        <dbReference type="ARBA" id="ARBA00041407"/>
    </source>
</evidence>
<dbReference type="InterPro" id="IPR003006">
    <property type="entry name" value="Ig/MHC_CS"/>
</dbReference>
<evidence type="ECO:0000256" key="16">
    <source>
        <dbReference type="ARBA" id="ARBA00023136"/>
    </source>
</evidence>
<evidence type="ECO:0000256" key="6">
    <source>
        <dbReference type="ARBA" id="ARBA00022475"/>
    </source>
</evidence>
<keyword evidence="36" id="KW-1185">Reference proteome</keyword>
<evidence type="ECO:0000256" key="1">
    <source>
        <dbReference type="ARBA" id="ARBA00004251"/>
    </source>
</evidence>
<keyword evidence="12" id="KW-0967">Endosome</keyword>
<comment type="similarity">
    <text evidence="4">Belongs to the CREC family.</text>
</comment>
<gene>
    <name evidence="35" type="ORF">U0070_023081</name>
</gene>
<dbReference type="PANTHER" id="PTHR10827">
    <property type="entry name" value="RETICULOCALBIN"/>
    <property type="match status" value="1"/>
</dbReference>
<reference evidence="35 36" key="1">
    <citation type="journal article" date="2023" name="bioRxiv">
        <title>Conserved and derived expression patterns and positive selection on dental genes reveal complex evolutionary context of ever-growing rodent molars.</title>
        <authorList>
            <person name="Calamari Z.T."/>
            <person name="Song A."/>
            <person name="Cohen E."/>
            <person name="Akter M."/>
            <person name="Roy R.D."/>
            <person name="Hallikas O."/>
            <person name="Christensen M.M."/>
            <person name="Li P."/>
            <person name="Marangoni P."/>
            <person name="Jernvall J."/>
            <person name="Klein O.D."/>
        </authorList>
    </citation>
    <scope>NUCLEOTIDE SEQUENCE [LARGE SCALE GENOMIC DNA]</scope>
    <source>
        <strain evidence="35">V071</strain>
    </source>
</reference>
<evidence type="ECO:0000256" key="18">
    <source>
        <dbReference type="ARBA" id="ARBA00023170"/>
    </source>
</evidence>
<dbReference type="SMART" id="SM00407">
    <property type="entry name" value="IGc1"/>
    <property type="match status" value="1"/>
</dbReference>
<comment type="caution">
    <text evidence="35">The sequence shown here is derived from an EMBL/GenBank/DDBJ whole genome shotgun (WGS) entry which is preliminary data.</text>
</comment>
<evidence type="ECO:0000256" key="26">
    <source>
        <dbReference type="ARBA" id="ARBA00046902"/>
    </source>
</evidence>
<dbReference type="Gene3D" id="1.10.238.10">
    <property type="entry name" value="EF-hand"/>
    <property type="match status" value="2"/>
</dbReference>
<feature type="transmembrane region" description="Helical" evidence="32">
    <location>
        <begin position="335"/>
        <end position="357"/>
    </location>
</feature>
<dbReference type="SUPFAM" id="SSF47473">
    <property type="entry name" value="EF-hand"/>
    <property type="match status" value="1"/>
</dbReference>
<evidence type="ECO:0000256" key="11">
    <source>
        <dbReference type="ARBA" id="ARBA00022737"/>
    </source>
</evidence>
<dbReference type="GO" id="GO:0015031">
    <property type="term" value="P:protein transport"/>
    <property type="evidence" value="ECO:0007669"/>
    <property type="project" value="UniProtKB-ARBA"/>
</dbReference>
<evidence type="ECO:0000256" key="30">
    <source>
        <dbReference type="RuleBase" id="RU004439"/>
    </source>
</evidence>
<dbReference type="SUPFAM" id="SSF48726">
    <property type="entry name" value="Immunoglobulin"/>
    <property type="match status" value="1"/>
</dbReference>
<dbReference type="FunFam" id="1.10.238.10:FF:000104">
    <property type="entry name" value="calumenin isoform X1"/>
    <property type="match status" value="1"/>
</dbReference>
<keyword evidence="21" id="KW-0393">Immunoglobulin domain</keyword>
<feature type="region of interest" description="Disordered" evidence="31">
    <location>
        <begin position="1"/>
        <end position="28"/>
    </location>
</feature>
<keyword evidence="19" id="KW-0325">Glycoprotein</keyword>
<evidence type="ECO:0000256" key="2">
    <source>
        <dbReference type="ARBA" id="ARBA00004319"/>
    </source>
</evidence>
<evidence type="ECO:0000256" key="31">
    <source>
        <dbReference type="SAM" id="MobiDB-lite"/>
    </source>
</evidence>
<keyword evidence="20" id="KW-0143">Chaperone</keyword>
<evidence type="ECO:0000256" key="23">
    <source>
        <dbReference type="ARBA" id="ARBA00041280"/>
    </source>
</evidence>
<keyword evidence="14" id="KW-0106">Calcium</keyword>
<keyword evidence="11" id="KW-0677">Repeat</keyword>
<evidence type="ECO:0000256" key="12">
    <source>
        <dbReference type="ARBA" id="ARBA00022753"/>
    </source>
</evidence>
<dbReference type="InterPro" id="IPR011162">
    <property type="entry name" value="MHC_I/II-like_Ag-recog"/>
</dbReference>
<keyword evidence="16 32" id="KW-0472">Membrane</keyword>
<dbReference type="PROSITE" id="PS00018">
    <property type="entry name" value="EF_HAND_1"/>
    <property type="match status" value="3"/>
</dbReference>
<keyword evidence="6" id="KW-1003">Cell membrane</keyword>
<dbReference type="AlphaFoldDB" id="A0AAW0HTR1"/>
<feature type="domain" description="Ig-like" evidence="34">
    <location>
        <begin position="235"/>
        <end position="322"/>
    </location>
</feature>
<dbReference type="InterPro" id="IPR011161">
    <property type="entry name" value="MHC_I-like_Ag-recog"/>
</dbReference>
<dbReference type="SUPFAM" id="SSF54452">
    <property type="entry name" value="MHC antigen-recognition domain"/>
    <property type="match status" value="1"/>
</dbReference>
<feature type="domain" description="EF-hand" evidence="33">
    <location>
        <begin position="641"/>
        <end position="676"/>
    </location>
</feature>
<dbReference type="InterPro" id="IPR013783">
    <property type="entry name" value="Ig-like_fold"/>
</dbReference>
<dbReference type="PROSITE" id="PS50835">
    <property type="entry name" value="IG_LIKE"/>
    <property type="match status" value="1"/>
</dbReference>
<dbReference type="GO" id="GO:0010008">
    <property type="term" value="C:endosome membrane"/>
    <property type="evidence" value="ECO:0007669"/>
    <property type="project" value="UniProtKB-SubCell"/>
</dbReference>
<dbReference type="GO" id="GO:0005788">
    <property type="term" value="C:endoplasmic reticulum lumen"/>
    <property type="evidence" value="ECO:0007669"/>
    <property type="project" value="UniProtKB-SubCell"/>
</dbReference>
<dbReference type="Pfam" id="PF07654">
    <property type="entry name" value="C1-set"/>
    <property type="match status" value="1"/>
</dbReference>
<evidence type="ECO:0000256" key="29">
    <source>
        <dbReference type="ARBA" id="ARBA00072696"/>
    </source>
</evidence>
<keyword evidence="8 32" id="KW-0812">Transmembrane</keyword>
<sequence length="782" mass="87510">MLSLRGPCEESARLGPEESRVPPTSGRPVRMGMPQPWVLSLLLVLLPRTWGAETRPPLLYHLTAVSNPSKGVPSFWATGWLGPQQYLSYSSLRQEAEAFGAWMWESQMSWYWEKETVDLKSKEQLFLDAIKSLKTNFDVPPGNFTLQGLLGCELAPDNSSLPTAVFALNGEEFMAFDPSIGNWTGEWPETELIGNLWLKQPEVAKMESEFLLTSCPQRLLGHLERGLRYLEWKEPPSMRLKARPSDSNSDSSILTCAAFSFYPPELKLRFLRSGLAAGTGNSSIGPNGDGSFHAWSLLEVKRGDEHHYQCQVEHVGLQQPLTVDIGSPVRSSVPVVGIVLGLLLVLVAAAGGVLLWNRMRSGLPAAMTQVTCCPVATCPLRLTLTVQRPSQPLPDASQGRQYPLQHLASAQPCGRGEGLQGQPWRPLAPPLRASCAVIGRRAGASGLPGAELDWRRARLGIFARKQSSSWGANPSLGPMMWRRSLLLLLLLLRWWALGKPSPDAGPHGQGRVHQGAPLSDAPHDDAHGNFQYDHEAFLGRDVAKEFDQLSPEESQARLGRIVDRMDLAGDNDGWVSLAELRSWIAHTQQRHIRDSVSAAWHTYDTDRDGRVGWEELRNATYGHYEPGEEFHDVEDAETYKKMLARDERRFRVADQDGDSMATREELTAFLHPEEFPHMRDIVVAETLEDLDRNKDGYVQVEEYIADLYSEVPGEEEPAWVQTERQQFRDFRDLNKDGKLDGSEVGYWDGRLSKAEILSNWNMFVGSQATNYGEDLTRHHDEL</sequence>
<dbReference type="InterPro" id="IPR001039">
    <property type="entry name" value="MHC_I_a_a1/a2"/>
</dbReference>
<evidence type="ECO:0000256" key="3">
    <source>
        <dbReference type="ARBA" id="ARBA00004608"/>
    </source>
</evidence>
<evidence type="ECO:0000256" key="9">
    <source>
        <dbReference type="ARBA" id="ARBA00022723"/>
    </source>
</evidence>
<dbReference type="InterPro" id="IPR037055">
    <property type="entry name" value="MHC_I-like_Ag-recog_sf"/>
</dbReference>
<evidence type="ECO:0000313" key="36">
    <source>
        <dbReference type="Proteomes" id="UP001488838"/>
    </source>
</evidence>
<evidence type="ECO:0000256" key="7">
    <source>
        <dbReference type="ARBA" id="ARBA00022652"/>
    </source>
</evidence>
<dbReference type="GO" id="GO:0005886">
    <property type="term" value="C:plasma membrane"/>
    <property type="evidence" value="ECO:0007669"/>
    <property type="project" value="UniProtKB-SubCell"/>
</dbReference>
<accession>A0AAW0HTR1</accession>
<dbReference type="InterPro" id="IPR011992">
    <property type="entry name" value="EF-hand-dom_pair"/>
</dbReference>
<dbReference type="InterPro" id="IPR002048">
    <property type="entry name" value="EF_hand_dom"/>
</dbReference>
<feature type="domain" description="EF-hand" evidence="33">
    <location>
        <begin position="678"/>
        <end position="713"/>
    </location>
</feature>
<evidence type="ECO:0000256" key="5">
    <source>
        <dbReference type="ARBA" id="ARBA00008637"/>
    </source>
</evidence>
<evidence type="ECO:0000256" key="27">
    <source>
        <dbReference type="ARBA" id="ARBA00056975"/>
    </source>
</evidence>
<protein>
    <recommendedName>
        <fullName evidence="22">IgG receptor FcRn large subunit p51</fullName>
    </recommendedName>
    <alternativeName>
        <fullName evidence="24">IgG Fc fragment receptor transporter alpha chain</fullName>
    </alternativeName>
    <alternativeName>
        <fullName evidence="23">Neonatal Fc receptor</fullName>
    </alternativeName>
    <alternativeName>
        <fullName evidence="29">Reticulocalbin-3</fullName>
    </alternativeName>
</protein>
<dbReference type="InterPro" id="IPR018247">
    <property type="entry name" value="EF_Hand_1_Ca_BS"/>
</dbReference>
<dbReference type="GO" id="GO:0005509">
    <property type="term" value="F:calcium ion binding"/>
    <property type="evidence" value="ECO:0007669"/>
    <property type="project" value="InterPro"/>
</dbReference>
<dbReference type="Gene3D" id="3.30.500.10">
    <property type="entry name" value="MHC class I-like antigen recognition-like"/>
    <property type="match status" value="1"/>
</dbReference>
<evidence type="ECO:0000313" key="35">
    <source>
        <dbReference type="EMBL" id="KAK7805478.1"/>
    </source>
</evidence>
<evidence type="ECO:0000256" key="32">
    <source>
        <dbReference type="SAM" id="Phobius"/>
    </source>
</evidence>
<dbReference type="InterPro" id="IPR007110">
    <property type="entry name" value="Ig-like_dom"/>
</dbReference>
<dbReference type="Proteomes" id="UP001488838">
    <property type="component" value="Unassembled WGS sequence"/>
</dbReference>
<feature type="region of interest" description="Disordered" evidence="31">
    <location>
        <begin position="503"/>
        <end position="525"/>
    </location>
</feature>
<evidence type="ECO:0000256" key="10">
    <source>
        <dbReference type="ARBA" id="ARBA00022729"/>
    </source>
</evidence>
<evidence type="ECO:0000256" key="25">
    <source>
        <dbReference type="ARBA" id="ARBA00046029"/>
    </source>
</evidence>
<dbReference type="InterPro" id="IPR036179">
    <property type="entry name" value="Ig-like_dom_sf"/>
</dbReference>
<evidence type="ECO:0000256" key="15">
    <source>
        <dbReference type="ARBA" id="ARBA00022989"/>
    </source>
</evidence>
<keyword evidence="15 32" id="KW-1133">Transmembrane helix</keyword>
<evidence type="ECO:0000259" key="34">
    <source>
        <dbReference type="PROSITE" id="PS50835"/>
    </source>
</evidence>
<organism evidence="35 36">
    <name type="scientific">Myodes glareolus</name>
    <name type="common">Bank vole</name>
    <name type="synonym">Clethrionomys glareolus</name>
    <dbReference type="NCBI Taxonomy" id="447135"/>
    <lineage>
        <taxon>Eukaryota</taxon>
        <taxon>Metazoa</taxon>
        <taxon>Chordata</taxon>
        <taxon>Craniata</taxon>
        <taxon>Vertebrata</taxon>
        <taxon>Euteleostomi</taxon>
        <taxon>Mammalia</taxon>
        <taxon>Eutheria</taxon>
        <taxon>Euarchontoglires</taxon>
        <taxon>Glires</taxon>
        <taxon>Rodentia</taxon>
        <taxon>Myomorpha</taxon>
        <taxon>Muroidea</taxon>
        <taxon>Cricetidae</taxon>
        <taxon>Arvicolinae</taxon>
        <taxon>Myodes</taxon>
    </lineage>
</organism>
<dbReference type="PRINTS" id="PR01638">
    <property type="entry name" value="MHCCLASSI"/>
</dbReference>
<name>A0AAW0HTR1_MYOGA</name>
<comment type="subcellular location">
    <subcellularLocation>
        <location evidence="1">Cell membrane</location>
        <topology evidence="1">Single-pass type I membrane protein</topology>
    </subcellularLocation>
    <subcellularLocation>
        <location evidence="2">Endoplasmic reticulum lumen</location>
    </subcellularLocation>
    <subcellularLocation>
        <location evidence="3">Endosome membrane</location>
    </subcellularLocation>
</comment>
<comment type="subunit">
    <text evidence="28">Interacts with PCSK6 (immature form including the propeptide); probably involved in the maturation and the secretion of PCSK6.</text>
</comment>
<dbReference type="PROSITE" id="PS50222">
    <property type="entry name" value="EF_HAND_2"/>
    <property type="match status" value="3"/>
</dbReference>
<keyword evidence="9" id="KW-0479">Metal-binding</keyword>
<dbReference type="FunFam" id="3.30.500.10:FF:000003">
    <property type="entry name" value="IgG receptor FcRn large subunit p51"/>
    <property type="match status" value="1"/>
</dbReference>
<comment type="similarity">
    <text evidence="5">Belongs to the immunoglobulin superfamily.</text>
</comment>
<feature type="compositionally biased region" description="Basic and acidic residues" evidence="31">
    <location>
        <begin position="7"/>
        <end position="20"/>
    </location>
</feature>
<keyword evidence="10" id="KW-0732">Signal</keyword>
<evidence type="ECO:0000259" key="33">
    <source>
        <dbReference type="PROSITE" id="PS50222"/>
    </source>
</evidence>
<evidence type="ECO:0000256" key="20">
    <source>
        <dbReference type="ARBA" id="ARBA00023186"/>
    </source>
</evidence>
<dbReference type="EMBL" id="JBBHLL010000338">
    <property type="protein sequence ID" value="KAK7805478.1"/>
    <property type="molecule type" value="Genomic_DNA"/>
</dbReference>
<evidence type="ECO:0000256" key="22">
    <source>
        <dbReference type="ARBA" id="ARBA00040486"/>
    </source>
</evidence>
<evidence type="ECO:0000256" key="8">
    <source>
        <dbReference type="ARBA" id="ARBA00022692"/>
    </source>
</evidence>
<keyword evidence="13" id="KW-0256">Endoplasmic reticulum</keyword>
<feature type="domain" description="EF-hand" evidence="33">
    <location>
        <begin position="591"/>
        <end position="626"/>
    </location>
</feature>
<keyword evidence="17" id="KW-1015">Disulfide bond</keyword>
<proteinExistence type="inferred from homology"/>
<evidence type="ECO:0000256" key="13">
    <source>
        <dbReference type="ARBA" id="ARBA00022824"/>
    </source>
</evidence>
<evidence type="ECO:0000256" key="21">
    <source>
        <dbReference type="ARBA" id="ARBA00023319"/>
    </source>
</evidence>